<dbReference type="Proteomes" id="UP001500804">
    <property type="component" value="Unassembled WGS sequence"/>
</dbReference>
<gene>
    <name evidence="3" type="ORF">GCM10023320_29280</name>
</gene>
<evidence type="ECO:0000313" key="3">
    <source>
        <dbReference type="EMBL" id="GAA5121056.1"/>
    </source>
</evidence>
<dbReference type="SMART" id="SM00867">
    <property type="entry name" value="YceI"/>
    <property type="match status" value="1"/>
</dbReference>
<dbReference type="PANTHER" id="PTHR34406:SF1">
    <property type="entry name" value="PROTEIN YCEI"/>
    <property type="match status" value="1"/>
</dbReference>
<dbReference type="Pfam" id="PF04264">
    <property type="entry name" value="YceI"/>
    <property type="match status" value="1"/>
</dbReference>
<evidence type="ECO:0000259" key="2">
    <source>
        <dbReference type="SMART" id="SM00867"/>
    </source>
</evidence>
<dbReference type="InterPro" id="IPR036761">
    <property type="entry name" value="TTHA0802/YceI-like_sf"/>
</dbReference>
<sequence>MIMTVSTRPFTGTFLVDQVHSSVEFAVRHMGVSLFRARFEEVTARLVAGEDGVRLEGSAPVESVSIRSPREFRDHVVFGADFFDAGNHPEITVTANDVALHADGTATVQAELTLRGVTRPVTASGTYHAPVVALDNRLRGALELTATVDRRDWGIDWQAPLPAGGDALGNEVQLTAHLELVEEA</sequence>
<dbReference type="PANTHER" id="PTHR34406">
    <property type="entry name" value="PROTEIN YCEI"/>
    <property type="match status" value="1"/>
</dbReference>
<dbReference type="Gene3D" id="2.40.128.110">
    <property type="entry name" value="Lipid/polyisoprenoid-binding, YceI-like"/>
    <property type="match status" value="1"/>
</dbReference>
<feature type="domain" description="Lipid/polyisoprenoid-binding YceI-like" evidence="2">
    <location>
        <begin position="13"/>
        <end position="181"/>
    </location>
</feature>
<comment type="similarity">
    <text evidence="1">Belongs to the UPF0312 family.</text>
</comment>
<accession>A0ABP9NLM4</accession>
<evidence type="ECO:0000256" key="1">
    <source>
        <dbReference type="ARBA" id="ARBA00008812"/>
    </source>
</evidence>
<organism evidence="3 4">
    <name type="scientific">Pseudonocardia adelaidensis</name>
    <dbReference type="NCBI Taxonomy" id="648754"/>
    <lineage>
        <taxon>Bacteria</taxon>
        <taxon>Bacillati</taxon>
        <taxon>Actinomycetota</taxon>
        <taxon>Actinomycetes</taxon>
        <taxon>Pseudonocardiales</taxon>
        <taxon>Pseudonocardiaceae</taxon>
        <taxon>Pseudonocardia</taxon>
    </lineage>
</organism>
<comment type="caution">
    <text evidence="3">The sequence shown here is derived from an EMBL/GenBank/DDBJ whole genome shotgun (WGS) entry which is preliminary data.</text>
</comment>
<dbReference type="InterPro" id="IPR007372">
    <property type="entry name" value="Lipid/polyisoprenoid-bd_YceI"/>
</dbReference>
<proteinExistence type="inferred from homology"/>
<protein>
    <submittedName>
        <fullName evidence="3">YceI family protein</fullName>
    </submittedName>
</protein>
<evidence type="ECO:0000313" key="4">
    <source>
        <dbReference type="Proteomes" id="UP001500804"/>
    </source>
</evidence>
<reference evidence="4" key="1">
    <citation type="journal article" date="2019" name="Int. J. Syst. Evol. Microbiol.">
        <title>The Global Catalogue of Microorganisms (GCM) 10K type strain sequencing project: providing services to taxonomists for standard genome sequencing and annotation.</title>
        <authorList>
            <consortium name="The Broad Institute Genomics Platform"/>
            <consortium name="The Broad Institute Genome Sequencing Center for Infectious Disease"/>
            <person name="Wu L."/>
            <person name="Ma J."/>
        </authorList>
    </citation>
    <scope>NUCLEOTIDE SEQUENCE [LARGE SCALE GENOMIC DNA]</scope>
    <source>
        <strain evidence="4">JCM 18302</strain>
    </source>
</reference>
<dbReference type="EMBL" id="BAABJO010000009">
    <property type="protein sequence ID" value="GAA5121056.1"/>
    <property type="molecule type" value="Genomic_DNA"/>
</dbReference>
<keyword evidence="4" id="KW-1185">Reference proteome</keyword>
<dbReference type="SUPFAM" id="SSF101874">
    <property type="entry name" value="YceI-like"/>
    <property type="match status" value="1"/>
</dbReference>
<name>A0ABP9NLM4_9PSEU</name>